<evidence type="ECO:0000313" key="1">
    <source>
        <dbReference type="EMBL" id="CAK9149930.1"/>
    </source>
</evidence>
<evidence type="ECO:0008006" key="3">
    <source>
        <dbReference type="Google" id="ProtNLM"/>
    </source>
</evidence>
<gene>
    <name evidence="1" type="ORF">ILEXP_LOCUS18035</name>
</gene>
<dbReference type="EMBL" id="CAUOFW020001959">
    <property type="protein sequence ID" value="CAK9149930.1"/>
    <property type="molecule type" value="Genomic_DNA"/>
</dbReference>
<accession>A0ABC8RY78</accession>
<protein>
    <recommendedName>
        <fullName evidence="3">NAC domain-containing protein</fullName>
    </recommendedName>
</protein>
<keyword evidence="2" id="KW-1185">Reference proteome</keyword>
<organism evidence="1 2">
    <name type="scientific">Ilex paraguariensis</name>
    <name type="common">yerba mate</name>
    <dbReference type="NCBI Taxonomy" id="185542"/>
    <lineage>
        <taxon>Eukaryota</taxon>
        <taxon>Viridiplantae</taxon>
        <taxon>Streptophyta</taxon>
        <taxon>Embryophyta</taxon>
        <taxon>Tracheophyta</taxon>
        <taxon>Spermatophyta</taxon>
        <taxon>Magnoliopsida</taxon>
        <taxon>eudicotyledons</taxon>
        <taxon>Gunneridae</taxon>
        <taxon>Pentapetalae</taxon>
        <taxon>asterids</taxon>
        <taxon>campanulids</taxon>
        <taxon>Aquifoliales</taxon>
        <taxon>Aquifoliaceae</taxon>
        <taxon>Ilex</taxon>
    </lineage>
</organism>
<sequence>ANVDRSAGKRTNLRLDDWVLCRLYNKKGINEKHYNLDQNTSTLSETQEQKPKIISFAHNGITLPPPLPTSSMPPQMMDPYLNFDTTESKPRLHMDSSGSEHVASPEFACEVQSEPKWNELEKALDFQLDYMGGFGDDPLASRMQYSDQLWPMQDMFLNLQEPF</sequence>
<reference evidence="1 2" key="1">
    <citation type="submission" date="2024-02" db="EMBL/GenBank/DDBJ databases">
        <authorList>
            <person name="Vignale AGUSTIN F."/>
            <person name="Sosa J E."/>
            <person name="Modenutti C."/>
        </authorList>
    </citation>
    <scope>NUCLEOTIDE SEQUENCE [LARGE SCALE GENOMIC DNA]</scope>
</reference>
<name>A0ABC8RY78_9AQUA</name>
<feature type="non-terminal residue" evidence="1">
    <location>
        <position position="1"/>
    </location>
</feature>
<evidence type="ECO:0000313" key="2">
    <source>
        <dbReference type="Proteomes" id="UP001642360"/>
    </source>
</evidence>
<proteinExistence type="predicted"/>
<comment type="caution">
    <text evidence="1">The sequence shown here is derived from an EMBL/GenBank/DDBJ whole genome shotgun (WGS) entry which is preliminary data.</text>
</comment>
<dbReference type="AlphaFoldDB" id="A0ABC8RY78"/>
<dbReference type="Proteomes" id="UP001642360">
    <property type="component" value="Unassembled WGS sequence"/>
</dbReference>